<keyword evidence="3" id="KW-0378">Hydrolase</keyword>
<protein>
    <recommendedName>
        <fullName evidence="2">protein-tyrosine-phosphatase</fullName>
        <ecNumber evidence="2">3.1.3.48</ecNumber>
    </recommendedName>
</protein>
<dbReference type="GO" id="GO:0005737">
    <property type="term" value="C:cytoplasm"/>
    <property type="evidence" value="ECO:0007669"/>
    <property type="project" value="TreeGrafter"/>
</dbReference>
<dbReference type="GO" id="GO:0004725">
    <property type="term" value="F:protein tyrosine phosphatase activity"/>
    <property type="evidence" value="ECO:0007669"/>
    <property type="project" value="UniProtKB-EC"/>
</dbReference>
<feature type="domain" description="Tyrosine specific protein phosphatases" evidence="5">
    <location>
        <begin position="144"/>
        <end position="234"/>
    </location>
</feature>
<evidence type="ECO:0000256" key="4">
    <source>
        <dbReference type="ARBA" id="ARBA00022912"/>
    </source>
</evidence>
<dbReference type="AlphaFoldDB" id="A0A8H6KKP5"/>
<dbReference type="EC" id="3.1.3.48" evidence="2"/>
<dbReference type="PANTHER" id="PTHR10159">
    <property type="entry name" value="DUAL SPECIFICITY PROTEIN PHOSPHATASE"/>
    <property type="match status" value="1"/>
</dbReference>
<dbReference type="Proteomes" id="UP000654918">
    <property type="component" value="Unassembled WGS sequence"/>
</dbReference>
<accession>A0A8H6KKP5</accession>
<comment type="caution">
    <text evidence="6">The sequence shown here is derived from an EMBL/GenBank/DDBJ whole genome shotgun (WGS) entry which is preliminary data.</text>
</comment>
<name>A0A8H6KKP5_9PEZI</name>
<evidence type="ECO:0000313" key="7">
    <source>
        <dbReference type="Proteomes" id="UP000654918"/>
    </source>
</evidence>
<dbReference type="InterPro" id="IPR000340">
    <property type="entry name" value="Dual-sp_phosphatase_cat-dom"/>
</dbReference>
<dbReference type="PANTHER" id="PTHR10159:SF519">
    <property type="entry name" value="DUAL SPECIFICITY PROTEIN PHOSPHATASE MPK3"/>
    <property type="match status" value="1"/>
</dbReference>
<dbReference type="PROSITE" id="PS50056">
    <property type="entry name" value="TYR_PHOSPHATASE_2"/>
    <property type="match status" value="1"/>
</dbReference>
<dbReference type="GO" id="GO:0043409">
    <property type="term" value="P:negative regulation of MAPK cascade"/>
    <property type="evidence" value="ECO:0007669"/>
    <property type="project" value="TreeGrafter"/>
</dbReference>
<comment type="similarity">
    <text evidence="1">Belongs to the protein-tyrosine phosphatase family. Non-receptor class dual specificity subfamily.</text>
</comment>
<proteinExistence type="inferred from homology"/>
<dbReference type="SUPFAM" id="SSF52799">
    <property type="entry name" value="(Phosphotyrosine protein) phosphatases II"/>
    <property type="match status" value="1"/>
</dbReference>
<dbReference type="SMART" id="SM00195">
    <property type="entry name" value="DSPc"/>
    <property type="match status" value="1"/>
</dbReference>
<dbReference type="Pfam" id="PF00782">
    <property type="entry name" value="DSPc"/>
    <property type="match status" value="1"/>
</dbReference>
<evidence type="ECO:0000256" key="2">
    <source>
        <dbReference type="ARBA" id="ARBA00013064"/>
    </source>
</evidence>
<dbReference type="Gene3D" id="3.90.190.10">
    <property type="entry name" value="Protein tyrosine phosphatase superfamily"/>
    <property type="match status" value="1"/>
</dbReference>
<evidence type="ECO:0000256" key="1">
    <source>
        <dbReference type="ARBA" id="ARBA00008601"/>
    </source>
</evidence>
<dbReference type="InterPro" id="IPR029021">
    <property type="entry name" value="Prot-tyrosine_phosphatase-like"/>
</dbReference>
<gene>
    <name evidence="6" type="ORF">CPLU01_05940</name>
</gene>
<keyword evidence="7" id="KW-1185">Reference proteome</keyword>
<keyword evidence="4" id="KW-0904">Protein phosphatase</keyword>
<evidence type="ECO:0000256" key="3">
    <source>
        <dbReference type="ARBA" id="ARBA00022801"/>
    </source>
</evidence>
<organism evidence="6 7">
    <name type="scientific">Colletotrichum plurivorum</name>
    <dbReference type="NCBI Taxonomy" id="2175906"/>
    <lineage>
        <taxon>Eukaryota</taxon>
        <taxon>Fungi</taxon>
        <taxon>Dikarya</taxon>
        <taxon>Ascomycota</taxon>
        <taxon>Pezizomycotina</taxon>
        <taxon>Sordariomycetes</taxon>
        <taxon>Hypocreomycetidae</taxon>
        <taxon>Glomerellales</taxon>
        <taxon>Glomerellaceae</taxon>
        <taxon>Colletotrichum</taxon>
        <taxon>Colletotrichum orchidearum species complex</taxon>
    </lineage>
</organism>
<evidence type="ECO:0000313" key="6">
    <source>
        <dbReference type="EMBL" id="KAF6832851.1"/>
    </source>
</evidence>
<dbReference type="EMBL" id="WIGO01000065">
    <property type="protein sequence ID" value="KAF6832851.1"/>
    <property type="molecule type" value="Genomic_DNA"/>
</dbReference>
<dbReference type="InterPro" id="IPR020422">
    <property type="entry name" value="TYR_PHOSPHATASE_DUAL_dom"/>
</dbReference>
<evidence type="ECO:0000259" key="5">
    <source>
        <dbReference type="PROSITE" id="PS50056"/>
    </source>
</evidence>
<sequence>MSSPSTEWSDLFAINPSHEPTSYKALDNLERKPTLSFLHRLFWDEIRAWTQNDDTQMTRIAHPDLPPAERASIFIGGMNHALNEDVLARHDIRAVVTIHPKDSLAWDKKDPPRGLRRFFEPGGSVVEWPLVIPLEDSANSNLIDHFAETGDFIAQHAAGGRNILIHCKSGRSRSVAVLIAYLQRRFREEKLPASFATPEELEDARGKLAAYREEITGSIRTQRLPVVVIMERFQDLLGLYDLQLLGHPAYEQRRRELFPAPVSAVRMMPSRIDSILKDPADEPKSVTPAPAAARKVVQTKGGAAVLKICVAWVFFKNGQRPTEAVVHQFFEINEAYFYELEGLEYKGRSYVGSKHACPGLVGFLLGYARGEYGLTLPRHTEEHAVLVSERK</sequence>
<dbReference type="InterPro" id="IPR000387">
    <property type="entry name" value="Tyr_Pase_dom"/>
</dbReference>
<reference evidence="6" key="1">
    <citation type="journal article" date="2020" name="Phytopathology">
        <title>Genome Sequence Resources of Colletotrichum truncatum, C. plurivorum, C. musicola, and C. sojae: Four Species Pathogenic to Soybean (Glycine max).</title>
        <authorList>
            <person name="Rogerio F."/>
            <person name="Boufleur T.R."/>
            <person name="Ciampi-Guillardi M."/>
            <person name="Sukno S.A."/>
            <person name="Thon M.R."/>
            <person name="Massola Junior N.S."/>
            <person name="Baroncelli R."/>
        </authorList>
    </citation>
    <scope>NUCLEOTIDE SEQUENCE</scope>
    <source>
        <strain evidence="6">LFN00145</strain>
    </source>
</reference>
<dbReference type="CDD" id="cd14498">
    <property type="entry name" value="DSP"/>
    <property type="match status" value="1"/>
</dbReference>